<dbReference type="AlphaFoldDB" id="A0AAQ4E0J1"/>
<name>A0AAQ4E0J1_AMBAM</name>
<dbReference type="Proteomes" id="UP001321473">
    <property type="component" value="Unassembled WGS sequence"/>
</dbReference>
<comment type="caution">
    <text evidence="1">The sequence shown here is derived from an EMBL/GenBank/DDBJ whole genome shotgun (WGS) entry which is preliminary data.</text>
</comment>
<sequence>MKQHVYEISAQKILKSALREERFIIKALDSVFCFHDVDLKETSFCLSNHVSSEWCLYEQ</sequence>
<feature type="non-terminal residue" evidence="1">
    <location>
        <position position="59"/>
    </location>
</feature>
<proteinExistence type="predicted"/>
<accession>A0AAQ4E0J1</accession>
<organism evidence="1 2">
    <name type="scientific">Amblyomma americanum</name>
    <name type="common">Lone star tick</name>
    <dbReference type="NCBI Taxonomy" id="6943"/>
    <lineage>
        <taxon>Eukaryota</taxon>
        <taxon>Metazoa</taxon>
        <taxon>Ecdysozoa</taxon>
        <taxon>Arthropoda</taxon>
        <taxon>Chelicerata</taxon>
        <taxon>Arachnida</taxon>
        <taxon>Acari</taxon>
        <taxon>Parasitiformes</taxon>
        <taxon>Ixodida</taxon>
        <taxon>Ixodoidea</taxon>
        <taxon>Ixodidae</taxon>
        <taxon>Amblyomminae</taxon>
        <taxon>Amblyomma</taxon>
    </lineage>
</organism>
<keyword evidence="2" id="KW-1185">Reference proteome</keyword>
<protein>
    <submittedName>
        <fullName evidence="1">Uncharacterized protein</fullName>
    </submittedName>
</protein>
<evidence type="ECO:0000313" key="2">
    <source>
        <dbReference type="Proteomes" id="UP001321473"/>
    </source>
</evidence>
<dbReference type="EMBL" id="JARKHS020024306">
    <property type="protein sequence ID" value="KAK8768231.1"/>
    <property type="molecule type" value="Genomic_DNA"/>
</dbReference>
<gene>
    <name evidence="1" type="ORF">V5799_015303</name>
</gene>
<reference evidence="1 2" key="1">
    <citation type="journal article" date="2023" name="Arcadia Sci">
        <title>De novo assembly of a long-read Amblyomma americanum tick genome.</title>
        <authorList>
            <person name="Chou S."/>
            <person name="Poskanzer K.E."/>
            <person name="Rollins M."/>
            <person name="Thuy-Boun P.S."/>
        </authorList>
    </citation>
    <scope>NUCLEOTIDE SEQUENCE [LARGE SCALE GENOMIC DNA]</scope>
    <source>
        <strain evidence="1">F_SG_1</strain>
        <tissue evidence="1">Salivary glands</tissue>
    </source>
</reference>
<evidence type="ECO:0000313" key="1">
    <source>
        <dbReference type="EMBL" id="KAK8768231.1"/>
    </source>
</evidence>